<gene>
    <name evidence="4" type="ORF">SAMN02745191_1802</name>
</gene>
<dbReference type="STRING" id="118967.SAMN02745191_1802"/>
<dbReference type="Pfam" id="PF00908">
    <property type="entry name" value="dTDP_sugar_isom"/>
    <property type="match status" value="1"/>
</dbReference>
<reference evidence="5" key="1">
    <citation type="submission" date="2017-02" db="EMBL/GenBank/DDBJ databases">
        <authorList>
            <person name="Varghese N."/>
            <person name="Submissions S."/>
        </authorList>
    </citation>
    <scope>NUCLEOTIDE SEQUENCE [LARGE SCALE GENOMIC DNA]</scope>
    <source>
        <strain evidence="5">ATCC 25662</strain>
    </source>
</reference>
<keyword evidence="3" id="KW-0413">Isomerase</keyword>
<dbReference type="InterPro" id="IPR014710">
    <property type="entry name" value="RmlC-like_jellyroll"/>
</dbReference>
<dbReference type="Proteomes" id="UP000243297">
    <property type="component" value="Unassembled WGS sequence"/>
</dbReference>
<dbReference type="NCBIfam" id="TIGR01221">
    <property type="entry name" value="rmlC"/>
    <property type="match status" value="1"/>
</dbReference>
<comment type="catalytic activity">
    <reaction evidence="3">
        <text>dTDP-4-dehydro-6-deoxy-alpha-D-glucose = dTDP-4-dehydro-beta-L-rhamnose</text>
        <dbReference type="Rhea" id="RHEA:16969"/>
        <dbReference type="ChEBI" id="CHEBI:57649"/>
        <dbReference type="ChEBI" id="CHEBI:62830"/>
        <dbReference type="EC" id="5.1.3.13"/>
    </reaction>
</comment>
<dbReference type="GO" id="GO:0000271">
    <property type="term" value="P:polysaccharide biosynthetic process"/>
    <property type="evidence" value="ECO:0007669"/>
    <property type="project" value="TreeGrafter"/>
</dbReference>
<sequence>MEIIKTCFEGVLIIKPNSFVDNRGFFMETYQKDRYSELGICYTFVQSNLSSSYKKGTIRGIHWQNEPYAQTKLVQCIKGEIKDIVVDLRRNSQTFGEWISIDLSESNRTQVLIPDGFGHAFISLVDDVIIEYKVNNNYCKECERTIRYDDPTIKIDWNSFLEDFTPILSEKDMNASFLNESDIDFDRV</sequence>
<evidence type="ECO:0000256" key="1">
    <source>
        <dbReference type="PIRSR" id="PIRSR600888-1"/>
    </source>
</evidence>
<dbReference type="InterPro" id="IPR000888">
    <property type="entry name" value="RmlC-like"/>
</dbReference>
<comment type="similarity">
    <text evidence="3">Belongs to the dTDP-4-dehydrorhamnose 3,5-epimerase family.</text>
</comment>
<feature type="site" description="Participates in a stacking interaction with the thymidine ring of dTDP-4-oxo-6-deoxyglucose" evidence="2">
    <location>
        <position position="138"/>
    </location>
</feature>
<accession>A0A1T4NZ38</accession>
<evidence type="ECO:0000313" key="5">
    <source>
        <dbReference type="Proteomes" id="UP000243297"/>
    </source>
</evidence>
<dbReference type="UniPathway" id="UPA00124"/>
<evidence type="ECO:0000313" key="4">
    <source>
        <dbReference type="EMBL" id="SJZ84481.1"/>
    </source>
</evidence>
<dbReference type="InterPro" id="IPR011051">
    <property type="entry name" value="RmlC_Cupin_sf"/>
</dbReference>
<evidence type="ECO:0000256" key="2">
    <source>
        <dbReference type="PIRSR" id="PIRSR600888-3"/>
    </source>
</evidence>
<feature type="active site" description="Proton donor" evidence="1">
    <location>
        <position position="132"/>
    </location>
</feature>
<name>A0A1T4NZ38_9FIRM</name>
<dbReference type="PANTHER" id="PTHR21047:SF2">
    <property type="entry name" value="THYMIDINE DIPHOSPHO-4-KETO-RHAMNOSE 3,5-EPIMERASE"/>
    <property type="match status" value="1"/>
</dbReference>
<comment type="function">
    <text evidence="3">Catalyzes the epimerization of the C3' and C5'positions of dTDP-6-deoxy-D-xylo-4-hexulose, forming dTDP-6-deoxy-L-lyxo-4-hexulose.</text>
</comment>
<dbReference type="GO" id="GO:0005829">
    <property type="term" value="C:cytosol"/>
    <property type="evidence" value="ECO:0007669"/>
    <property type="project" value="TreeGrafter"/>
</dbReference>
<comment type="pathway">
    <text evidence="3">Carbohydrate biosynthesis; dTDP-L-rhamnose biosynthesis.</text>
</comment>
<dbReference type="CDD" id="cd00438">
    <property type="entry name" value="cupin_RmlC"/>
    <property type="match status" value="1"/>
</dbReference>
<dbReference type="GO" id="GO:0019305">
    <property type="term" value="P:dTDP-rhamnose biosynthetic process"/>
    <property type="evidence" value="ECO:0007669"/>
    <property type="project" value="UniProtKB-UniRule"/>
</dbReference>
<protein>
    <recommendedName>
        <fullName evidence="3">dTDP-4-dehydrorhamnose 3,5-epimerase</fullName>
        <ecNumber evidence="3">5.1.3.13</ecNumber>
    </recommendedName>
    <alternativeName>
        <fullName evidence="3">Thymidine diphospho-4-keto-rhamnose 3,5-epimerase</fullName>
    </alternativeName>
</protein>
<comment type="subunit">
    <text evidence="3">Homodimer.</text>
</comment>
<dbReference type="AlphaFoldDB" id="A0A1T4NZ38"/>
<dbReference type="RefSeq" id="WP_078712208.1">
    <property type="nucleotide sequence ID" value="NZ_FUWY01000005.1"/>
</dbReference>
<keyword evidence="5" id="KW-1185">Reference proteome</keyword>
<feature type="active site" description="Proton acceptor" evidence="1">
    <location>
        <position position="62"/>
    </location>
</feature>
<dbReference type="EC" id="5.1.3.13" evidence="3"/>
<dbReference type="SUPFAM" id="SSF51182">
    <property type="entry name" value="RmlC-like cupins"/>
    <property type="match status" value="1"/>
</dbReference>
<dbReference type="GO" id="GO:0008830">
    <property type="term" value="F:dTDP-4-dehydrorhamnose 3,5-epimerase activity"/>
    <property type="evidence" value="ECO:0007669"/>
    <property type="project" value="UniProtKB-UniRule"/>
</dbReference>
<dbReference type="PANTHER" id="PTHR21047">
    <property type="entry name" value="DTDP-6-DEOXY-D-GLUCOSE-3,5 EPIMERASE"/>
    <property type="match status" value="1"/>
</dbReference>
<dbReference type="Gene3D" id="2.60.120.10">
    <property type="entry name" value="Jelly Rolls"/>
    <property type="match status" value="1"/>
</dbReference>
<dbReference type="EMBL" id="FUWY01000005">
    <property type="protein sequence ID" value="SJZ84481.1"/>
    <property type="molecule type" value="Genomic_DNA"/>
</dbReference>
<dbReference type="OrthoDB" id="9800680at2"/>
<proteinExistence type="inferred from homology"/>
<evidence type="ECO:0000256" key="3">
    <source>
        <dbReference type="RuleBase" id="RU364069"/>
    </source>
</evidence>
<organism evidence="4 5">
    <name type="scientific">Anaerorhabdus furcosa</name>
    <dbReference type="NCBI Taxonomy" id="118967"/>
    <lineage>
        <taxon>Bacteria</taxon>
        <taxon>Bacillati</taxon>
        <taxon>Bacillota</taxon>
        <taxon>Erysipelotrichia</taxon>
        <taxon>Erysipelotrichales</taxon>
        <taxon>Erysipelotrichaceae</taxon>
        <taxon>Anaerorhabdus</taxon>
    </lineage>
</organism>